<reference evidence="2 3" key="1">
    <citation type="submission" date="2015-05" db="EMBL/GenBank/DDBJ databases">
        <title>Photobacterium galathea sp. nov.</title>
        <authorList>
            <person name="Machado H."/>
            <person name="Gram L."/>
        </authorList>
    </citation>
    <scope>NUCLEOTIDE SEQUENCE [LARGE SCALE GENOMIC DNA]</scope>
    <source>
        <strain evidence="2 3">DSM 25995</strain>
    </source>
</reference>
<organism evidence="2 3">
    <name type="scientific">Photobacterium aphoticum</name>
    <dbReference type="NCBI Taxonomy" id="754436"/>
    <lineage>
        <taxon>Bacteria</taxon>
        <taxon>Pseudomonadati</taxon>
        <taxon>Pseudomonadota</taxon>
        <taxon>Gammaproteobacteria</taxon>
        <taxon>Vibrionales</taxon>
        <taxon>Vibrionaceae</taxon>
        <taxon>Photobacterium</taxon>
    </lineage>
</organism>
<name>A0A0J1GPK0_9GAMM</name>
<accession>A0A0J1GPK0</accession>
<gene>
    <name evidence="2" type="ORF">ABT58_08130</name>
</gene>
<keyword evidence="3" id="KW-1185">Reference proteome</keyword>
<dbReference type="RefSeq" id="WP_047873900.1">
    <property type="nucleotide sequence ID" value="NZ_BMYC01000021.1"/>
</dbReference>
<evidence type="ECO:0000313" key="2">
    <source>
        <dbReference type="EMBL" id="KLV01349.1"/>
    </source>
</evidence>
<dbReference type="AlphaFoldDB" id="A0A0J1GPK0"/>
<evidence type="ECO:0000259" key="1">
    <source>
        <dbReference type="Pfam" id="PF09836"/>
    </source>
</evidence>
<dbReference type="PATRIC" id="fig|754436.4.peg.1720"/>
<feature type="domain" description="Putative DNA-binding" evidence="1">
    <location>
        <begin position="21"/>
        <end position="109"/>
    </location>
</feature>
<sequence length="269" mass="29438">MDSSSPDGQSAPAASPSLHDLQQAFSQALHYQASDVTAQIHGGDFTPEQRVQIYRNNFIISLTEVLQATYPCTAAVVGEDCFDQLARQHVLNTPINHGDVSDYGDGFAETLTTIMAEQPALAEAVPYLPDLARLEWLIDVARQQPPITPAFDMAQLAHINDANIGRLRFEPAATTVCFDAHYPVATLWQMIQRDEVQAIDMTQPESVMVQHREAGIWVQPTTPEGTALIALCQQQLPLRTASAAMLAMLGPLIQQHVFSAMHGLSHTNT</sequence>
<dbReference type="Pfam" id="PF09836">
    <property type="entry name" value="DUF2063"/>
    <property type="match status" value="1"/>
</dbReference>
<proteinExistence type="predicted"/>
<dbReference type="Gene3D" id="1.10.150.690">
    <property type="entry name" value="DUF2063"/>
    <property type="match status" value="1"/>
</dbReference>
<comment type="caution">
    <text evidence="2">The sequence shown here is derived from an EMBL/GenBank/DDBJ whole genome shotgun (WGS) entry which is preliminary data.</text>
</comment>
<dbReference type="InterPro" id="IPR044922">
    <property type="entry name" value="DUF2063_N_sf"/>
</dbReference>
<dbReference type="EMBL" id="LDOV01000015">
    <property type="protein sequence ID" value="KLV01349.1"/>
    <property type="molecule type" value="Genomic_DNA"/>
</dbReference>
<protein>
    <recommendedName>
        <fullName evidence="1">Putative DNA-binding domain-containing protein</fullName>
    </recommendedName>
</protein>
<evidence type="ECO:0000313" key="3">
    <source>
        <dbReference type="Proteomes" id="UP000036426"/>
    </source>
</evidence>
<dbReference type="OrthoDB" id="4146344at2"/>
<dbReference type="Proteomes" id="UP000036426">
    <property type="component" value="Unassembled WGS sequence"/>
</dbReference>
<dbReference type="InterPro" id="IPR018640">
    <property type="entry name" value="DUF2063"/>
</dbReference>